<dbReference type="GO" id="GO:0000455">
    <property type="term" value="P:enzyme-directed rRNA pseudouridine synthesis"/>
    <property type="evidence" value="ECO:0007669"/>
    <property type="project" value="TreeGrafter"/>
</dbReference>
<accession>A0A5C6A362</accession>
<dbReference type="CDD" id="cd02869">
    <property type="entry name" value="PseudoU_synth_RluA_like"/>
    <property type="match status" value="1"/>
</dbReference>
<dbReference type="Proteomes" id="UP000320176">
    <property type="component" value="Unassembled WGS sequence"/>
</dbReference>
<dbReference type="PANTHER" id="PTHR21600">
    <property type="entry name" value="MITOCHONDRIAL RNA PSEUDOURIDINE SYNTHASE"/>
    <property type="match status" value="1"/>
</dbReference>
<feature type="region of interest" description="Disordered" evidence="2">
    <location>
        <begin position="89"/>
        <end position="109"/>
    </location>
</feature>
<dbReference type="EC" id="5.4.99.28" evidence="4"/>
<dbReference type="GO" id="GO:0003723">
    <property type="term" value="F:RNA binding"/>
    <property type="evidence" value="ECO:0007669"/>
    <property type="project" value="InterPro"/>
</dbReference>
<name>A0A5C6A362_9BACT</name>
<keyword evidence="4" id="KW-0413">Isomerase</keyword>
<evidence type="ECO:0000256" key="1">
    <source>
        <dbReference type="ARBA" id="ARBA00010876"/>
    </source>
</evidence>
<comment type="similarity">
    <text evidence="1">Belongs to the pseudouridine synthase RluA family.</text>
</comment>
<dbReference type="EMBL" id="SJPN01000008">
    <property type="protein sequence ID" value="TWT93805.1"/>
    <property type="molecule type" value="Genomic_DNA"/>
</dbReference>
<dbReference type="PANTHER" id="PTHR21600:SF44">
    <property type="entry name" value="RIBOSOMAL LARGE SUBUNIT PSEUDOURIDINE SYNTHASE D"/>
    <property type="match status" value="1"/>
</dbReference>
<comment type="caution">
    <text evidence="4">The sequence shown here is derived from an EMBL/GenBank/DDBJ whole genome shotgun (WGS) entry which is preliminary data.</text>
</comment>
<feature type="domain" description="Pseudouridine synthase RsuA/RluA-like" evidence="3">
    <location>
        <begin position="21"/>
        <end position="196"/>
    </location>
</feature>
<proteinExistence type="inferred from homology"/>
<evidence type="ECO:0000259" key="3">
    <source>
        <dbReference type="Pfam" id="PF00849"/>
    </source>
</evidence>
<organism evidence="4 5">
    <name type="scientific">Stieleria varia</name>
    <dbReference type="NCBI Taxonomy" id="2528005"/>
    <lineage>
        <taxon>Bacteria</taxon>
        <taxon>Pseudomonadati</taxon>
        <taxon>Planctomycetota</taxon>
        <taxon>Planctomycetia</taxon>
        <taxon>Pirellulales</taxon>
        <taxon>Pirellulaceae</taxon>
        <taxon>Stieleria</taxon>
    </lineage>
</organism>
<dbReference type="InterPro" id="IPR020103">
    <property type="entry name" value="PsdUridine_synth_cat_dom_sf"/>
</dbReference>
<dbReference type="SUPFAM" id="SSF55120">
    <property type="entry name" value="Pseudouridine synthase"/>
    <property type="match status" value="1"/>
</dbReference>
<dbReference type="OrthoDB" id="9784108at2"/>
<dbReference type="GO" id="GO:0160151">
    <property type="term" value="F:tRNA pseudouridine(32) synthase activity"/>
    <property type="evidence" value="ECO:0007669"/>
    <property type="project" value="UniProtKB-EC"/>
</dbReference>
<evidence type="ECO:0000313" key="4">
    <source>
        <dbReference type="EMBL" id="TWT93805.1"/>
    </source>
</evidence>
<dbReference type="RefSeq" id="WP_146522629.1">
    <property type="nucleotide sequence ID" value="NZ_CP151726.1"/>
</dbReference>
<dbReference type="InterPro" id="IPR050188">
    <property type="entry name" value="RluA_PseudoU_synthase"/>
</dbReference>
<evidence type="ECO:0000313" key="5">
    <source>
        <dbReference type="Proteomes" id="UP000320176"/>
    </source>
</evidence>
<dbReference type="AlphaFoldDB" id="A0A5C6A362"/>
<sequence>MNRGNHTTQLAGEAVLYEDNHLLVINKPAGVATMGAETGEPTIHAMATAYLKHKYNKPGNVFVGIVSRLDAMTTGVLVLARTSKAASRLSTQFAGGGHPSDASKNRKRKASDAAQKLYLAIVQGDWSDSGLSDSGTLVDMVWKDDAAHRMRVARAKRTDTQRAEMKYAVLGRMADRTMLAIRLVTGRKHQIRLQLADRGHPIIGDRKYGADVAFKLGVALHSWQLLITHPTRATPLRFVAPLPDFWGNLAGIAGEADAQQTIAQALDWTTDTPVTQNST</sequence>
<dbReference type="Pfam" id="PF00849">
    <property type="entry name" value="PseudoU_synth_2"/>
    <property type="match status" value="1"/>
</dbReference>
<protein>
    <submittedName>
        <fullName evidence="4">Ribosomal large subunit pseudouridine synthase A</fullName>
        <ecNumber evidence="4">5.4.99.28</ecNumber>
    </submittedName>
</protein>
<keyword evidence="5" id="KW-1185">Reference proteome</keyword>
<dbReference type="InterPro" id="IPR006145">
    <property type="entry name" value="PsdUridine_synth_RsuA/RluA"/>
</dbReference>
<reference evidence="4 5" key="1">
    <citation type="submission" date="2019-02" db="EMBL/GenBank/DDBJ databases">
        <title>Deep-cultivation of Planctomycetes and their phenomic and genomic characterization uncovers novel biology.</title>
        <authorList>
            <person name="Wiegand S."/>
            <person name="Jogler M."/>
            <person name="Boedeker C."/>
            <person name="Pinto D."/>
            <person name="Vollmers J."/>
            <person name="Rivas-Marin E."/>
            <person name="Kohn T."/>
            <person name="Peeters S.H."/>
            <person name="Heuer A."/>
            <person name="Rast P."/>
            <person name="Oberbeckmann S."/>
            <person name="Bunk B."/>
            <person name="Jeske O."/>
            <person name="Meyerdierks A."/>
            <person name="Storesund J.E."/>
            <person name="Kallscheuer N."/>
            <person name="Luecker S."/>
            <person name="Lage O.M."/>
            <person name="Pohl T."/>
            <person name="Merkel B.J."/>
            <person name="Hornburger P."/>
            <person name="Mueller R.-W."/>
            <person name="Bruemmer F."/>
            <person name="Labrenz M."/>
            <person name="Spormann A.M."/>
            <person name="Op Den Camp H."/>
            <person name="Overmann J."/>
            <person name="Amann R."/>
            <person name="Jetten M.S.M."/>
            <person name="Mascher T."/>
            <person name="Medema M.H."/>
            <person name="Devos D.P."/>
            <person name="Kaster A.-K."/>
            <person name="Ovreas L."/>
            <person name="Rohde M."/>
            <person name="Galperin M.Y."/>
            <person name="Jogler C."/>
        </authorList>
    </citation>
    <scope>NUCLEOTIDE SEQUENCE [LARGE SCALE GENOMIC DNA]</scope>
    <source>
        <strain evidence="4 5">Pla52n</strain>
    </source>
</reference>
<evidence type="ECO:0000256" key="2">
    <source>
        <dbReference type="SAM" id="MobiDB-lite"/>
    </source>
</evidence>
<gene>
    <name evidence="4" type="primary">rluA_2</name>
    <name evidence="4" type="ORF">Pla52n_56330</name>
</gene>
<dbReference type="Gene3D" id="3.30.2350.10">
    <property type="entry name" value="Pseudouridine synthase"/>
    <property type="match status" value="1"/>
</dbReference>